<sequence>MSYNNNTYSPIGCFNMPTSPTSKEPSPVFPLQDGKDSTAAQDKRLTNPSADLSTCCVNCKTKKTPLWRRAANGDTLCNACGLYLKTNNAKRPNCMSKRARCDDELDPSQDSRGTCPGDGNCNGTGGAKACDGCPVYHQQHDTKKDLVCFNCHTTTTPLWRKDREGNIICNACGLFYKLNNAHRPVTLKTGVIKRRKRVVINKKPKQDTDSGEHEVPEVSSTRLAPPGSKKEAPVPSIEDFPYSSFKKNAISELRPKQVISFSSESEEQASNSAALTFSPNYLETNPVRYDRCLNSFKPPTPEDSYTYPSTYMTSEHSPSQFEPRPVTPAWPSYPADTSLAMGPPAIDRDTLIAHRNKIQQEVENLNRLLSSTSSILQGIDRLIYPPEQAHHTVPDAAHSQVTLPPLRYVTEPYNHVPNAPESHYQCLPPMYPAAPPQPYYTHPQNFR</sequence>
<reference evidence="1" key="1">
    <citation type="submission" date="2022-04" db="EMBL/GenBank/DDBJ databases">
        <title>Genome of the entomopathogenic fungus Entomophthora muscae.</title>
        <authorList>
            <person name="Elya C."/>
            <person name="Lovett B.R."/>
            <person name="Lee E."/>
            <person name="Macias A.M."/>
            <person name="Hajek A.E."/>
            <person name="De Bivort B.L."/>
            <person name="Kasson M.T."/>
            <person name="De Fine Licht H.H."/>
            <person name="Stajich J.E."/>
        </authorList>
    </citation>
    <scope>NUCLEOTIDE SEQUENCE</scope>
    <source>
        <strain evidence="1">Berkeley</strain>
    </source>
</reference>
<accession>A0ACC2UE96</accession>
<name>A0ACC2UE96_9FUNG</name>
<gene>
    <name evidence="1" type="primary">SFU1_2</name>
    <name evidence="1" type="ORF">DSO57_1021364</name>
</gene>
<evidence type="ECO:0000313" key="1">
    <source>
        <dbReference type="EMBL" id="KAJ9084722.1"/>
    </source>
</evidence>
<comment type="caution">
    <text evidence="1">The sequence shown here is derived from an EMBL/GenBank/DDBJ whole genome shotgun (WGS) entry which is preliminary data.</text>
</comment>
<protein>
    <submittedName>
        <fullName evidence="1">Suppressor of ferric uptake 1</fullName>
    </submittedName>
</protein>
<organism evidence="1 2">
    <name type="scientific">Entomophthora muscae</name>
    <dbReference type="NCBI Taxonomy" id="34485"/>
    <lineage>
        <taxon>Eukaryota</taxon>
        <taxon>Fungi</taxon>
        <taxon>Fungi incertae sedis</taxon>
        <taxon>Zoopagomycota</taxon>
        <taxon>Entomophthoromycotina</taxon>
        <taxon>Entomophthoromycetes</taxon>
        <taxon>Entomophthorales</taxon>
        <taxon>Entomophthoraceae</taxon>
        <taxon>Entomophthora</taxon>
    </lineage>
</organism>
<proteinExistence type="predicted"/>
<keyword evidence="2" id="KW-1185">Reference proteome</keyword>
<evidence type="ECO:0000313" key="2">
    <source>
        <dbReference type="Proteomes" id="UP001165960"/>
    </source>
</evidence>
<dbReference type="EMBL" id="QTSX02000813">
    <property type="protein sequence ID" value="KAJ9084722.1"/>
    <property type="molecule type" value="Genomic_DNA"/>
</dbReference>
<dbReference type="Proteomes" id="UP001165960">
    <property type="component" value="Unassembled WGS sequence"/>
</dbReference>